<keyword evidence="2" id="KW-0975">Bacterial flagellum</keyword>
<keyword evidence="5" id="KW-0282">Flagellum</keyword>
<sequence>MYNVLSLNKTALNAHQKKMDGIAHDLSNVNTYGYKRKEVNFEELRLREVAGDVLKSNRAQDLSLNMGVKSGVTKTTFNQGGIIPSSEKFNMAITGEGFFGVRDGNGNLILTRNGGFHQNSDGSITDDAGNSLEMEIYQPFGRWTGEISISKTGEVSTLENGQDVYLGRVILYKPDNPHNLISLGEGNYALKNGANLEISFGGEGFGEINQYFLEGSNVDMVKSMVDMITTQRVYSMNSKALQTTDEIMTMINGIKR</sequence>
<comment type="similarity">
    <text evidence="1 2">Belongs to the flagella basal body rod proteins family.</text>
</comment>
<dbReference type="PANTHER" id="PTHR30435:SF19">
    <property type="entry name" value="FLAGELLAR BASAL-BODY ROD PROTEIN FLGG"/>
    <property type="match status" value="1"/>
</dbReference>
<evidence type="ECO:0000259" key="3">
    <source>
        <dbReference type="Pfam" id="PF06429"/>
    </source>
</evidence>
<dbReference type="Pfam" id="PF22692">
    <property type="entry name" value="LlgE_F_G_D1"/>
    <property type="match status" value="1"/>
</dbReference>
<dbReference type="SUPFAM" id="SSF117143">
    <property type="entry name" value="Flagellar hook protein flgE"/>
    <property type="match status" value="1"/>
</dbReference>
<evidence type="ECO:0000313" key="5">
    <source>
        <dbReference type="EMBL" id="OLS03750.1"/>
    </source>
</evidence>
<feature type="domain" description="Flagellar basal-body/hook protein C-terminal" evidence="3">
    <location>
        <begin position="210"/>
        <end position="252"/>
    </location>
</feature>
<keyword evidence="5" id="KW-0966">Cell projection</keyword>
<keyword evidence="6" id="KW-1185">Reference proteome</keyword>
<dbReference type="InterPro" id="IPR020013">
    <property type="entry name" value="Flagellar_FlgE/F/G"/>
</dbReference>
<dbReference type="InterPro" id="IPR037925">
    <property type="entry name" value="FlgE/F/G-like"/>
</dbReference>
<dbReference type="Pfam" id="PF06429">
    <property type="entry name" value="Flg_bbr_C"/>
    <property type="match status" value="1"/>
</dbReference>
<evidence type="ECO:0000256" key="2">
    <source>
        <dbReference type="RuleBase" id="RU362116"/>
    </source>
</evidence>
<protein>
    <submittedName>
        <fullName evidence="5">Flagellar basal-body rod protein FlgG</fullName>
    </submittedName>
</protein>
<dbReference type="NCBIfam" id="TIGR03506">
    <property type="entry name" value="FlgEFG_subfam"/>
    <property type="match status" value="2"/>
</dbReference>
<dbReference type="GO" id="GO:0009425">
    <property type="term" value="C:bacterial-type flagellum basal body"/>
    <property type="evidence" value="ECO:0007669"/>
    <property type="project" value="UniProtKB-SubCell"/>
</dbReference>
<name>A0A1U7M929_TISCR</name>
<dbReference type="AlphaFoldDB" id="A0A1U7M929"/>
<evidence type="ECO:0000259" key="4">
    <source>
        <dbReference type="Pfam" id="PF22692"/>
    </source>
</evidence>
<accession>A0A1U7M929</accession>
<feature type="domain" description="Flagellar hook protein FlgE/F/G-like D1" evidence="4">
    <location>
        <begin position="92"/>
        <end position="156"/>
    </location>
</feature>
<comment type="subcellular location">
    <subcellularLocation>
        <location evidence="2">Bacterial flagellum basal body</location>
    </subcellularLocation>
</comment>
<organism evidence="5 6">
    <name type="scientific">Tissierella creatinophila DSM 6911</name>
    <dbReference type="NCBI Taxonomy" id="1123403"/>
    <lineage>
        <taxon>Bacteria</taxon>
        <taxon>Bacillati</taxon>
        <taxon>Bacillota</taxon>
        <taxon>Tissierellia</taxon>
        <taxon>Tissierellales</taxon>
        <taxon>Tissierellaceae</taxon>
        <taxon>Tissierella</taxon>
    </lineage>
</organism>
<comment type="caution">
    <text evidence="5">The sequence shown here is derived from an EMBL/GenBank/DDBJ whole genome shotgun (WGS) entry which is preliminary data.</text>
</comment>
<dbReference type="EMBL" id="LTDM01000003">
    <property type="protein sequence ID" value="OLS03750.1"/>
    <property type="molecule type" value="Genomic_DNA"/>
</dbReference>
<proteinExistence type="inferred from homology"/>
<reference evidence="5 6" key="1">
    <citation type="submission" date="2016-02" db="EMBL/GenBank/DDBJ databases">
        <title>Genome sequence of Tissierella creatinophila DSM 6911.</title>
        <authorList>
            <person name="Poehlein A."/>
            <person name="Daniel R."/>
        </authorList>
    </citation>
    <scope>NUCLEOTIDE SEQUENCE [LARGE SCALE GENOMIC DNA]</scope>
    <source>
        <strain evidence="5 6">DSM 6911</strain>
    </source>
</reference>
<evidence type="ECO:0000256" key="1">
    <source>
        <dbReference type="ARBA" id="ARBA00009677"/>
    </source>
</evidence>
<gene>
    <name evidence="5" type="primary">flgG_1</name>
    <name evidence="5" type="ORF">TICRE_02630</name>
</gene>
<dbReference type="OrthoDB" id="9804559at2"/>
<keyword evidence="5" id="KW-0969">Cilium</keyword>
<dbReference type="PANTHER" id="PTHR30435">
    <property type="entry name" value="FLAGELLAR PROTEIN"/>
    <property type="match status" value="1"/>
</dbReference>
<dbReference type="Proteomes" id="UP000186112">
    <property type="component" value="Unassembled WGS sequence"/>
</dbReference>
<dbReference type="GO" id="GO:0071978">
    <property type="term" value="P:bacterial-type flagellum-dependent swarming motility"/>
    <property type="evidence" value="ECO:0007669"/>
    <property type="project" value="TreeGrafter"/>
</dbReference>
<dbReference type="InterPro" id="IPR053967">
    <property type="entry name" value="LlgE_F_G-like_D1"/>
</dbReference>
<dbReference type="RefSeq" id="WP_075724333.1">
    <property type="nucleotide sequence ID" value="NZ_LTDM01000003.1"/>
</dbReference>
<dbReference type="InterPro" id="IPR010930">
    <property type="entry name" value="Flg_bb/hook_C_dom"/>
</dbReference>
<evidence type="ECO:0000313" key="6">
    <source>
        <dbReference type="Proteomes" id="UP000186112"/>
    </source>
</evidence>